<protein>
    <submittedName>
        <fullName evidence="2">Rho-GAP domain-containing protein</fullName>
    </submittedName>
</protein>
<keyword evidence="1" id="KW-1185">Reference proteome</keyword>
<evidence type="ECO:0000313" key="1">
    <source>
        <dbReference type="Proteomes" id="UP000095283"/>
    </source>
</evidence>
<organism evidence="1 2">
    <name type="scientific">Heterorhabditis bacteriophora</name>
    <name type="common">Entomopathogenic nematode worm</name>
    <dbReference type="NCBI Taxonomy" id="37862"/>
    <lineage>
        <taxon>Eukaryota</taxon>
        <taxon>Metazoa</taxon>
        <taxon>Ecdysozoa</taxon>
        <taxon>Nematoda</taxon>
        <taxon>Chromadorea</taxon>
        <taxon>Rhabditida</taxon>
        <taxon>Rhabditina</taxon>
        <taxon>Rhabditomorpha</taxon>
        <taxon>Strongyloidea</taxon>
        <taxon>Heterorhabditidae</taxon>
        <taxon>Heterorhabditis</taxon>
    </lineage>
</organism>
<accession>A0A1I7XV32</accession>
<evidence type="ECO:0000313" key="2">
    <source>
        <dbReference type="WBParaSite" id="Hba_21386"/>
    </source>
</evidence>
<dbReference type="WBParaSite" id="Hba_21386">
    <property type="protein sequence ID" value="Hba_21386"/>
    <property type="gene ID" value="Hba_21386"/>
</dbReference>
<name>A0A1I7XV32_HETBA</name>
<proteinExistence type="predicted"/>
<dbReference type="Proteomes" id="UP000095283">
    <property type="component" value="Unplaced"/>
</dbReference>
<sequence>MELNNAYQHINVKTIRDTLDVTSVRLVDLVLFKSDTEPHPLAQPTFAQRSLNVTSIIKNICSHLFLFSLTHEVLQYDYRMWATLLLVLFPISQSFLMMGGSCICPQTPSCTQPYVCPGYRSNVVSHGVETVTATAPPDELDLCLLQLTTFLINLIYPRQVESFFHFLMAHIVKRKSKAPYFINR</sequence>
<reference evidence="2" key="1">
    <citation type="submission" date="2016-11" db="UniProtKB">
        <authorList>
            <consortium name="WormBaseParasite"/>
        </authorList>
    </citation>
    <scope>IDENTIFICATION</scope>
</reference>
<dbReference type="AlphaFoldDB" id="A0A1I7XV32"/>